<evidence type="ECO:0000313" key="10">
    <source>
        <dbReference type="Proteomes" id="UP000183257"/>
    </source>
</evidence>
<evidence type="ECO:0000259" key="8">
    <source>
        <dbReference type="Pfam" id="PF01432"/>
    </source>
</evidence>
<gene>
    <name evidence="9" type="ORF">SAMN05660313_01563</name>
</gene>
<dbReference type="Gene3D" id="3.40.390.10">
    <property type="entry name" value="Collagenase (Catalytic Domain)"/>
    <property type="match status" value="1"/>
</dbReference>
<dbReference type="InterPro" id="IPR024079">
    <property type="entry name" value="MetalloPept_cat_dom_sf"/>
</dbReference>
<keyword evidence="6 7" id="KW-0482">Metalloprotease</keyword>
<dbReference type="PANTHER" id="PTHR43660">
    <property type="entry name" value="DIPEPTIDYL CARBOXYPEPTIDASE"/>
    <property type="match status" value="1"/>
</dbReference>
<dbReference type="CDD" id="cd06456">
    <property type="entry name" value="M3A_DCP"/>
    <property type="match status" value="1"/>
</dbReference>
<reference evidence="10" key="1">
    <citation type="submission" date="2016-11" db="EMBL/GenBank/DDBJ databases">
        <authorList>
            <person name="Varghese N."/>
            <person name="Submissions S."/>
        </authorList>
    </citation>
    <scope>NUCLEOTIDE SEQUENCE [LARGE SCALE GENOMIC DNA]</scope>
    <source>
        <strain evidence="10">DSM 24786</strain>
    </source>
</reference>
<sequence>MNLLLTPFDTAPFSKLKNEHFMPAFKQAMTDARAEIDAITENTEAPTFANTIEALDFAGQQLDRISSVFFNLNSAETNEEIQKIAQEVSPLLSEFGNDITLNKELFKRVKAVFNQKDSLDLTVEQQTLLDKRYKGFSRNGANLAEDKKTRLREIDAESAKLKLQFGENVLAETNAFKMHLTNEEDVDGFPEGEKEAAAQMAKSKDLNGWLITLDYPSYIPFMKYAKNRELRKKLSLAFGSKSFKGDKLDNQENVLKIAKLRHERANLLGYATHANFVLEERMAETPEKVHAFLNELLEKAKPAAEREFKQLEDFAKELDSIDQLQKWDGAYYSEKLKQKLFSLDDEILKPYFKLENVIAGVFKVAEKLFDLQFKEVFTIDKYHEDVKTYEVFDADNNFVSLFYADFHPRPGKRGGAWMTSFKSQYIKDGQNVRPHISNVCNFTKPTDTKPSLLTFNEVTTLFHEFGHGLHGMLANTTYPSLSGTSVYWDFVELPSQVLENWCYEKEALELFATHYQTGEVIPMELVQKIKESATFQEGMQTLRQLSFGLLDMSWHGVDPTSITDVKAQEDKAFSGTDLYPSTAETCMSTAFSHIFQGGYSSGYYSYKWAEVLDADAFAYFKEEGIFNKEVATKFKDNVLSKGGTENPMVLYKRFRGAEPKVEALLERAGLL</sequence>
<accession>A0A1K1P2Q4</accession>
<evidence type="ECO:0000256" key="4">
    <source>
        <dbReference type="ARBA" id="ARBA00022801"/>
    </source>
</evidence>
<evidence type="ECO:0000256" key="1">
    <source>
        <dbReference type="ARBA" id="ARBA00006040"/>
    </source>
</evidence>
<dbReference type="GO" id="GO:0046872">
    <property type="term" value="F:metal ion binding"/>
    <property type="evidence" value="ECO:0007669"/>
    <property type="project" value="UniProtKB-UniRule"/>
</dbReference>
<evidence type="ECO:0000256" key="7">
    <source>
        <dbReference type="RuleBase" id="RU003435"/>
    </source>
</evidence>
<keyword evidence="2 7" id="KW-0645">Protease</keyword>
<proteinExistence type="inferred from homology"/>
<keyword evidence="10" id="KW-1185">Reference proteome</keyword>
<evidence type="ECO:0000256" key="3">
    <source>
        <dbReference type="ARBA" id="ARBA00022723"/>
    </source>
</evidence>
<comment type="cofactor">
    <cofactor evidence="7">
        <name>Zn(2+)</name>
        <dbReference type="ChEBI" id="CHEBI:29105"/>
    </cofactor>
    <text evidence="7">Binds 1 zinc ion.</text>
</comment>
<dbReference type="EMBL" id="FPIY01000002">
    <property type="protein sequence ID" value="SFW41852.1"/>
    <property type="molecule type" value="Genomic_DNA"/>
</dbReference>
<keyword evidence="3 7" id="KW-0479">Metal-binding</keyword>
<dbReference type="PANTHER" id="PTHR43660:SF1">
    <property type="entry name" value="DIPEPTIDYL CARBOXYPEPTIDASE"/>
    <property type="match status" value="1"/>
</dbReference>
<keyword evidence="4 7" id="KW-0378">Hydrolase</keyword>
<dbReference type="Gene3D" id="1.10.1370.40">
    <property type="match status" value="1"/>
</dbReference>
<comment type="similarity">
    <text evidence="1 7">Belongs to the peptidase M3 family.</text>
</comment>
<dbReference type="Pfam" id="PF01432">
    <property type="entry name" value="Peptidase_M3"/>
    <property type="match status" value="1"/>
</dbReference>
<feature type="domain" description="Peptidase M3A/M3B catalytic" evidence="8">
    <location>
        <begin position="221"/>
        <end position="669"/>
    </location>
</feature>
<dbReference type="Gene3D" id="1.10.1370.10">
    <property type="entry name" value="Neurolysin, domain 3"/>
    <property type="match status" value="1"/>
</dbReference>
<dbReference type="InterPro" id="IPR024077">
    <property type="entry name" value="Neurolysin/TOP_dom2"/>
</dbReference>
<name>A0A1K1P2Q4_9FLAO</name>
<dbReference type="InterPro" id="IPR045090">
    <property type="entry name" value="Pept_M3A_M3B"/>
</dbReference>
<dbReference type="InterPro" id="IPR001567">
    <property type="entry name" value="Pept_M3A_M3B_dom"/>
</dbReference>
<dbReference type="SUPFAM" id="SSF55486">
    <property type="entry name" value="Metalloproteases ('zincins'), catalytic domain"/>
    <property type="match status" value="1"/>
</dbReference>
<dbReference type="STRING" id="76595.SAMN05660313_01563"/>
<organism evidence="9 10">
    <name type="scientific">Cellulophaga fucicola</name>
    <dbReference type="NCBI Taxonomy" id="76595"/>
    <lineage>
        <taxon>Bacteria</taxon>
        <taxon>Pseudomonadati</taxon>
        <taxon>Bacteroidota</taxon>
        <taxon>Flavobacteriia</taxon>
        <taxon>Flavobacteriales</taxon>
        <taxon>Flavobacteriaceae</taxon>
        <taxon>Cellulophaga</taxon>
    </lineage>
</organism>
<dbReference type="AlphaFoldDB" id="A0A1K1P2Q4"/>
<protein>
    <submittedName>
        <fullName evidence="9">Peptidyl-dipeptidase Dcp</fullName>
    </submittedName>
</protein>
<dbReference type="GO" id="GO:0004222">
    <property type="term" value="F:metalloendopeptidase activity"/>
    <property type="evidence" value="ECO:0007669"/>
    <property type="project" value="InterPro"/>
</dbReference>
<evidence type="ECO:0000313" key="9">
    <source>
        <dbReference type="EMBL" id="SFW41852.1"/>
    </source>
</evidence>
<dbReference type="RefSeq" id="WP_072303225.1">
    <property type="nucleotide sequence ID" value="NZ_FPIY01000002.1"/>
</dbReference>
<dbReference type="FunFam" id="3.40.390.10:FF:000009">
    <property type="entry name" value="Oligopeptidase A"/>
    <property type="match status" value="1"/>
</dbReference>
<dbReference type="GO" id="GO:0005829">
    <property type="term" value="C:cytosol"/>
    <property type="evidence" value="ECO:0007669"/>
    <property type="project" value="TreeGrafter"/>
</dbReference>
<evidence type="ECO:0000256" key="6">
    <source>
        <dbReference type="ARBA" id="ARBA00023049"/>
    </source>
</evidence>
<keyword evidence="5 7" id="KW-0862">Zinc</keyword>
<evidence type="ECO:0000256" key="2">
    <source>
        <dbReference type="ARBA" id="ARBA00022670"/>
    </source>
</evidence>
<dbReference type="InterPro" id="IPR034005">
    <property type="entry name" value="M3A_DCP"/>
</dbReference>
<dbReference type="OrthoDB" id="9773538at2"/>
<dbReference type="GO" id="GO:0006508">
    <property type="term" value="P:proteolysis"/>
    <property type="evidence" value="ECO:0007669"/>
    <property type="project" value="UniProtKB-KW"/>
</dbReference>
<dbReference type="Proteomes" id="UP000183257">
    <property type="component" value="Unassembled WGS sequence"/>
</dbReference>
<evidence type="ECO:0000256" key="5">
    <source>
        <dbReference type="ARBA" id="ARBA00022833"/>
    </source>
</evidence>
<dbReference type="GO" id="GO:0004180">
    <property type="term" value="F:carboxypeptidase activity"/>
    <property type="evidence" value="ECO:0007669"/>
    <property type="project" value="TreeGrafter"/>
</dbReference>